<reference evidence="1" key="1">
    <citation type="journal article" date="2014" name="Int. J. Syst. Evol. Microbiol.">
        <title>Complete genome sequence of Corynebacterium casei LMG S-19264T (=DSM 44701T), isolated from a smear-ripened cheese.</title>
        <authorList>
            <consortium name="US DOE Joint Genome Institute (JGI-PGF)"/>
            <person name="Walter F."/>
            <person name="Albersmeier A."/>
            <person name="Kalinowski J."/>
            <person name="Ruckert C."/>
        </authorList>
    </citation>
    <scope>NUCLEOTIDE SEQUENCE</scope>
    <source>
        <strain evidence="1">CGMCC 1.12987</strain>
    </source>
</reference>
<evidence type="ECO:0008006" key="3">
    <source>
        <dbReference type="Google" id="ProtNLM"/>
    </source>
</evidence>
<dbReference type="Proteomes" id="UP000644756">
    <property type="component" value="Unassembled WGS sequence"/>
</dbReference>
<evidence type="ECO:0000313" key="2">
    <source>
        <dbReference type="Proteomes" id="UP000644756"/>
    </source>
</evidence>
<name>A0A917FYS6_9BACL</name>
<dbReference type="PANTHER" id="PTHR17985:SF8">
    <property type="entry name" value="TRANSPORT AND GOLGI ORGANIZATION PROTEIN 2 HOMOLOG"/>
    <property type="match status" value="1"/>
</dbReference>
<organism evidence="1 2">
    <name type="scientific">Paenibacillus abyssi</name>
    <dbReference type="NCBI Taxonomy" id="1340531"/>
    <lineage>
        <taxon>Bacteria</taxon>
        <taxon>Bacillati</taxon>
        <taxon>Bacillota</taxon>
        <taxon>Bacilli</taxon>
        <taxon>Bacillales</taxon>
        <taxon>Paenibacillaceae</taxon>
        <taxon>Paenibacillus</taxon>
    </lineage>
</organism>
<keyword evidence="2" id="KW-1185">Reference proteome</keyword>
<accession>A0A917FYS6</accession>
<dbReference type="AlphaFoldDB" id="A0A917FYS6"/>
<dbReference type="Pfam" id="PF05742">
    <property type="entry name" value="TANGO2"/>
    <property type="match status" value="1"/>
</dbReference>
<comment type="caution">
    <text evidence="1">The sequence shown here is derived from an EMBL/GenBank/DDBJ whole genome shotgun (WGS) entry which is preliminary data.</text>
</comment>
<gene>
    <name evidence="1" type="ORF">GCM10010916_34270</name>
</gene>
<dbReference type="EMBL" id="BMGR01000011">
    <property type="protein sequence ID" value="GGG14520.1"/>
    <property type="molecule type" value="Genomic_DNA"/>
</dbReference>
<evidence type="ECO:0000313" key="1">
    <source>
        <dbReference type="EMBL" id="GGG14520.1"/>
    </source>
</evidence>
<dbReference type="PANTHER" id="PTHR17985">
    <property type="entry name" value="SER/THR-RICH PROTEIN T10 IN DGCR REGION"/>
    <property type="match status" value="1"/>
</dbReference>
<reference evidence="1" key="2">
    <citation type="submission" date="2020-09" db="EMBL/GenBank/DDBJ databases">
        <authorList>
            <person name="Sun Q."/>
            <person name="Zhou Y."/>
        </authorList>
    </citation>
    <scope>NUCLEOTIDE SEQUENCE</scope>
    <source>
        <strain evidence="1">CGMCC 1.12987</strain>
    </source>
</reference>
<proteinExistence type="predicted"/>
<dbReference type="InterPro" id="IPR008551">
    <property type="entry name" value="TANGO2"/>
</dbReference>
<sequence>MSYSVFYKIMQENPSFKESWDYNLCLILFAYQAHETYKLIVAANRDEFYERPTAPVHYWKDHPYILAGRDLAKMGTWMGMTTTGRFASLTNYRNPEEQSEGKRSRGELVADFLKDHVSPETFMHEAAKKRTQYPGYNLLAGDTKELYYYSNIQDEVQRLEPGIYGVSNHLLNTDWPKVRRGKEGLSNLIAENRGDLTEQLLTLLQHADPASDDMLPKTGVSLEWERILSPIFIQSNGYGTRSSTVLLMSEDEIHLRERVFSTEGLNDQQYTIRL</sequence>
<protein>
    <recommendedName>
        <fullName evidence="3">NRDE family protein</fullName>
    </recommendedName>
</protein>